<gene>
    <name evidence="1" type="ORF">EQU50_05040</name>
</gene>
<proteinExistence type="predicted"/>
<accession>A0A4Q7DG83</accession>
<reference evidence="1 2" key="1">
    <citation type="submission" date="2018-10" db="EMBL/GenBank/DDBJ databases">
        <title>An updated phylogeny of the Alphaproteobacteria reveals that the parasitic Rickettsiales and Holosporales have independent origins.</title>
        <authorList>
            <person name="Munoz-Gomez S.A."/>
            <person name="Hess S."/>
            <person name="Burger G."/>
            <person name="Lang B.F."/>
            <person name="Susko E."/>
            <person name="Slamovits C.H."/>
            <person name="Roger A.J."/>
        </authorList>
    </citation>
    <scope>NUCLEOTIDE SEQUENCE [LARGE SCALE GENOMIC DNA]</scope>
    <source>
        <strain evidence="1">HOLO01</strain>
    </source>
</reference>
<dbReference type="EMBL" id="SCFB01000006">
    <property type="protein sequence ID" value="RZI45803.1"/>
    <property type="molecule type" value="Genomic_DNA"/>
</dbReference>
<organism evidence="1 2">
    <name type="scientific">Candidatus Finniella inopinata</name>
    <dbReference type="NCBI Taxonomy" id="1696036"/>
    <lineage>
        <taxon>Bacteria</taxon>
        <taxon>Pseudomonadati</taxon>
        <taxon>Pseudomonadota</taxon>
        <taxon>Alphaproteobacteria</taxon>
        <taxon>Holosporales</taxon>
        <taxon>Candidatus Paracaedibacteraceae</taxon>
        <taxon>Candidatus Finniella</taxon>
    </lineage>
</organism>
<dbReference type="Proteomes" id="UP000293550">
    <property type="component" value="Unassembled WGS sequence"/>
</dbReference>
<dbReference type="OrthoDB" id="7319221at2"/>
<evidence type="ECO:0000313" key="1">
    <source>
        <dbReference type="EMBL" id="RZI45803.1"/>
    </source>
</evidence>
<keyword evidence="2" id="KW-1185">Reference proteome</keyword>
<evidence type="ECO:0000313" key="2">
    <source>
        <dbReference type="Proteomes" id="UP000293550"/>
    </source>
</evidence>
<sequence length="77" mass="8921">MKKTTLKQETLKRRFTDIYDRHSRHELSCEEASDILGISVRTLFKEAPSLCQPPSLLTPQHIFLFIKHGFAEAFTLC</sequence>
<comment type="caution">
    <text evidence="1">The sequence shown here is derived from an EMBL/GenBank/DDBJ whole genome shotgun (WGS) entry which is preliminary data.</text>
</comment>
<dbReference type="RefSeq" id="WP_130154057.1">
    <property type="nucleotide sequence ID" value="NZ_SCFB01000006.1"/>
</dbReference>
<dbReference type="AlphaFoldDB" id="A0A4Q7DG83"/>
<protein>
    <submittedName>
        <fullName evidence="1">Uncharacterized protein</fullName>
    </submittedName>
</protein>
<name>A0A4Q7DG83_9PROT</name>